<evidence type="ECO:0000313" key="3">
    <source>
        <dbReference type="EMBL" id="BBM52728.1"/>
    </source>
</evidence>
<evidence type="ECO:0000313" key="4">
    <source>
        <dbReference type="Proteomes" id="UP000321378"/>
    </source>
</evidence>
<keyword evidence="2" id="KW-0067">ATP-binding</keyword>
<accession>A0A510KM00</accession>
<gene>
    <name evidence="3" type="primary">dnaK</name>
    <name evidence="3" type="ORF">JMUB3935_1708</name>
</gene>
<dbReference type="EMBL" id="AP019840">
    <property type="protein sequence ID" value="BBM52728.1"/>
    <property type="molecule type" value="Genomic_DNA"/>
</dbReference>
<proteinExistence type="predicted"/>
<keyword evidence="1" id="KW-0547">Nucleotide-binding</keyword>
<dbReference type="InterPro" id="IPR043129">
    <property type="entry name" value="ATPase_NBD"/>
</dbReference>
<reference evidence="3 4" key="1">
    <citation type="submission" date="2019-07" db="EMBL/GenBank/DDBJ databases">
        <title>Complete Genome Sequence of Leptotrichia trevisanii Strain JMUB3935.</title>
        <authorList>
            <person name="Watanabe S."/>
            <person name="Cui L."/>
        </authorList>
    </citation>
    <scope>NUCLEOTIDE SEQUENCE [LARGE SCALE GENOMIC DNA]</scope>
    <source>
        <strain evidence="3 4">JMUB3935</strain>
    </source>
</reference>
<sequence>MAGRKAFYGIDLGTTHTVVVKATKEGGEWKYVKLKLVNMPISELDDIKETELLPSAVYFAKDGRIIVGEYAKEAIHFDPERVYINAKIDLGGSLRKDQYNEHTPQEVSKEILKVCFAKIVEDGGSNASVRISVPAAFSQDKRSDTENAAKQALFELGYKDLKLVRTTEEPFAALVNLVVNENQFINMVQSNKNTIMLIDIGGGTMDIIISDISQDKANNVLKASTPYEPAKHDEFAGAKFDYEMMKKFMADFLNHYELYEHEVPEQDLIILEKRMLLITEDAKKFLCNKENASRTYEFTCDFEGLRIDLSQKEPFKISISKKQMDIALDGLLNSKEEYGTNQSIKRIIRKTLSDNGLSPKDIDCIYLTGGMANYDQISNTIKSVIQKPVIVAKEPLYCTAIGVALSLVIQTPEGTAEISKALQKKMSTRNNDEETEIITREFETEKQEEIISGANIDISETKRMGMSYYIDVEDKMPVEIISKDESYPCLLKNSNVKLKTSSQSRMNLVLYEGRSVYDCGMRLLRKKTVEFSEMVNIGTTIDISYKIDANKLITIYASVDGEAPFEFNTEED</sequence>
<dbReference type="Gene3D" id="3.90.640.10">
    <property type="entry name" value="Actin, Chain A, domain 4"/>
    <property type="match status" value="1"/>
</dbReference>
<dbReference type="Proteomes" id="UP000321378">
    <property type="component" value="Chromosome"/>
</dbReference>
<dbReference type="GO" id="GO:0140662">
    <property type="term" value="F:ATP-dependent protein folding chaperone"/>
    <property type="evidence" value="ECO:0007669"/>
    <property type="project" value="InterPro"/>
</dbReference>
<dbReference type="PANTHER" id="PTHR42749:SF1">
    <property type="entry name" value="CELL SHAPE-DETERMINING PROTEIN MREB"/>
    <property type="match status" value="1"/>
</dbReference>
<evidence type="ECO:0000256" key="1">
    <source>
        <dbReference type="ARBA" id="ARBA00022741"/>
    </source>
</evidence>
<name>A0A510KM00_9FUSO</name>
<dbReference type="Pfam" id="PF00012">
    <property type="entry name" value="HSP70"/>
    <property type="match status" value="1"/>
</dbReference>
<dbReference type="SUPFAM" id="SSF53067">
    <property type="entry name" value="Actin-like ATPase domain"/>
    <property type="match status" value="2"/>
</dbReference>
<dbReference type="AlphaFoldDB" id="A0A510KM00"/>
<protein>
    <submittedName>
        <fullName evidence="3">Chaperone protein DnaK</fullName>
    </submittedName>
</protein>
<dbReference type="InterPro" id="IPR029047">
    <property type="entry name" value="HSP70_peptide-bd_sf"/>
</dbReference>
<dbReference type="SUPFAM" id="SSF100920">
    <property type="entry name" value="Heat shock protein 70kD (HSP70), peptide-binding domain"/>
    <property type="match status" value="1"/>
</dbReference>
<dbReference type="STRING" id="1122173.GCA_000482505_01117"/>
<dbReference type="PANTHER" id="PTHR42749">
    <property type="entry name" value="CELL SHAPE-DETERMINING PROTEIN MREB"/>
    <property type="match status" value="1"/>
</dbReference>
<organism evidence="3 4">
    <name type="scientific">Leptotrichia trevisanii</name>
    <dbReference type="NCBI Taxonomy" id="109328"/>
    <lineage>
        <taxon>Bacteria</taxon>
        <taxon>Fusobacteriati</taxon>
        <taxon>Fusobacteriota</taxon>
        <taxon>Fusobacteriia</taxon>
        <taxon>Fusobacteriales</taxon>
        <taxon>Leptotrichiaceae</taxon>
        <taxon>Leptotrichia</taxon>
    </lineage>
</organism>
<evidence type="ECO:0000256" key="2">
    <source>
        <dbReference type="ARBA" id="ARBA00022840"/>
    </source>
</evidence>
<dbReference type="InterPro" id="IPR013126">
    <property type="entry name" value="Hsp_70_fam"/>
</dbReference>
<dbReference type="Gene3D" id="3.30.420.40">
    <property type="match status" value="2"/>
</dbReference>
<dbReference type="GO" id="GO:0005524">
    <property type="term" value="F:ATP binding"/>
    <property type="evidence" value="ECO:0007669"/>
    <property type="project" value="UniProtKB-KW"/>
</dbReference>